<sequence length="325" mass="36580">MLTAYGIADTRLTPLPTLPTEAGAVRWVDLHNPTPDEEKATEALLGIDIPTAEDRRPVEESARLYREKGALVMTAVIITGVAEGQPLRTQITFVLTEKTLVTVRRADPLPLRTFVARVCTLPPEDIAPEALLVGLLEAILERAADVLERVAADLNEVSLRLFFKNTDQKKSLKLEEQMQALLRRLGRKRRIAALLRESLFSFDRLVPFLIEQSGAEITADCRTRLTLLLRDIRSLTTFEAQLSAEVSYLHEAAIGLITLEQNQIVKVFSILAVLFLPPTLVGSIYGMNFDFMPELHWRFGYLFSLGLMLASALVPFFWLRRRGWL</sequence>
<dbReference type="GO" id="GO:0015095">
    <property type="term" value="F:magnesium ion transmembrane transporter activity"/>
    <property type="evidence" value="ECO:0007669"/>
    <property type="project" value="TreeGrafter"/>
</dbReference>
<evidence type="ECO:0000256" key="8">
    <source>
        <dbReference type="ARBA" id="ARBA00022842"/>
    </source>
</evidence>
<reference evidence="14 15" key="1">
    <citation type="submission" date="2015-03" db="EMBL/GenBank/DDBJ databases">
        <title>Draft genome sequence of Elstera litoralis.</title>
        <authorList>
            <person name="Rahalkar M.C."/>
            <person name="Dhakephalkar P.K."/>
            <person name="Pore S.D."/>
            <person name="Arora P."/>
            <person name="Kapse N.G."/>
            <person name="Pandit P.S."/>
        </authorList>
    </citation>
    <scope>NUCLEOTIDE SEQUENCE [LARGE SCALE GENOMIC DNA]</scope>
    <source>
        <strain evidence="14 15">Dia-1</strain>
    </source>
</reference>
<gene>
    <name evidence="14" type="ORF">VZ95_16075</name>
</gene>
<evidence type="ECO:0000313" key="14">
    <source>
        <dbReference type="EMBL" id="KJV08702.1"/>
    </source>
</evidence>
<comment type="similarity">
    <text evidence="2">Belongs to the CorA metal ion transporter (MIT) (TC 1.A.35) family.</text>
</comment>
<dbReference type="OrthoDB" id="9803416at2"/>
<evidence type="ECO:0000256" key="7">
    <source>
        <dbReference type="ARBA" id="ARBA00022692"/>
    </source>
</evidence>
<dbReference type="GO" id="GO:0005886">
    <property type="term" value="C:plasma membrane"/>
    <property type="evidence" value="ECO:0007669"/>
    <property type="project" value="UniProtKB-SubCell"/>
</dbReference>
<dbReference type="SUPFAM" id="SSF143865">
    <property type="entry name" value="CorA soluble domain-like"/>
    <property type="match status" value="1"/>
</dbReference>
<evidence type="ECO:0000256" key="13">
    <source>
        <dbReference type="SAM" id="Phobius"/>
    </source>
</evidence>
<feature type="transmembrane region" description="Helical" evidence="13">
    <location>
        <begin position="299"/>
        <end position="319"/>
    </location>
</feature>
<evidence type="ECO:0000256" key="2">
    <source>
        <dbReference type="ARBA" id="ARBA00009765"/>
    </source>
</evidence>
<proteinExistence type="inferred from homology"/>
<comment type="catalytic activity">
    <reaction evidence="12">
        <text>Mg(2+)(in) = Mg(2+)(out)</text>
        <dbReference type="Rhea" id="RHEA:29827"/>
        <dbReference type="ChEBI" id="CHEBI:18420"/>
    </reaction>
</comment>
<dbReference type="Proteomes" id="UP000033774">
    <property type="component" value="Unassembled WGS sequence"/>
</dbReference>
<dbReference type="AlphaFoldDB" id="A0A0F3IQ10"/>
<dbReference type="PANTHER" id="PTHR47685">
    <property type="entry name" value="MAGNESIUM TRANSPORT PROTEIN CORA"/>
    <property type="match status" value="1"/>
</dbReference>
<feature type="transmembrane region" description="Helical" evidence="13">
    <location>
        <begin position="267"/>
        <end position="287"/>
    </location>
</feature>
<keyword evidence="9 13" id="KW-1133">Transmembrane helix</keyword>
<organism evidence="14 15">
    <name type="scientific">Elstera litoralis</name>
    <dbReference type="NCBI Taxonomy" id="552518"/>
    <lineage>
        <taxon>Bacteria</taxon>
        <taxon>Pseudomonadati</taxon>
        <taxon>Pseudomonadota</taxon>
        <taxon>Alphaproteobacteria</taxon>
        <taxon>Rhodospirillales</taxon>
        <taxon>Rhodospirillaceae</taxon>
        <taxon>Elstera</taxon>
    </lineage>
</organism>
<keyword evidence="15" id="KW-1185">Reference proteome</keyword>
<dbReference type="InterPro" id="IPR050829">
    <property type="entry name" value="CorA_MIT"/>
</dbReference>
<dbReference type="Gene3D" id="1.20.58.340">
    <property type="entry name" value="Magnesium transport protein CorA, transmembrane region"/>
    <property type="match status" value="2"/>
</dbReference>
<keyword evidence="5" id="KW-1003">Cell membrane</keyword>
<evidence type="ECO:0000256" key="4">
    <source>
        <dbReference type="ARBA" id="ARBA00022448"/>
    </source>
</evidence>
<evidence type="ECO:0000256" key="5">
    <source>
        <dbReference type="ARBA" id="ARBA00022475"/>
    </source>
</evidence>
<keyword evidence="4" id="KW-0813">Transport</keyword>
<evidence type="ECO:0000256" key="9">
    <source>
        <dbReference type="ARBA" id="ARBA00022989"/>
    </source>
</evidence>
<dbReference type="CDD" id="cd12837">
    <property type="entry name" value="EcCorA-like_u1"/>
    <property type="match status" value="1"/>
</dbReference>
<keyword evidence="7 13" id="KW-0812">Transmembrane</keyword>
<evidence type="ECO:0000313" key="15">
    <source>
        <dbReference type="Proteomes" id="UP000033774"/>
    </source>
</evidence>
<dbReference type="InterPro" id="IPR002523">
    <property type="entry name" value="MgTranspt_CorA/ZnTranspt_ZntB"/>
</dbReference>
<dbReference type="GO" id="GO:0015087">
    <property type="term" value="F:cobalt ion transmembrane transporter activity"/>
    <property type="evidence" value="ECO:0007669"/>
    <property type="project" value="TreeGrafter"/>
</dbReference>
<dbReference type="RefSeq" id="WP_045776762.1">
    <property type="nucleotide sequence ID" value="NZ_LAJY01000480.1"/>
</dbReference>
<dbReference type="SUPFAM" id="SSF144083">
    <property type="entry name" value="Magnesium transport protein CorA, transmembrane region"/>
    <property type="match status" value="1"/>
</dbReference>
<comment type="subcellular location">
    <subcellularLocation>
        <location evidence="1">Cell inner membrane</location>
        <topology evidence="1">Multi-pass membrane protein</topology>
    </subcellularLocation>
</comment>
<evidence type="ECO:0000256" key="10">
    <source>
        <dbReference type="ARBA" id="ARBA00023065"/>
    </source>
</evidence>
<dbReference type="FunFam" id="1.20.58.340:FF:000001">
    <property type="entry name" value="Magnesium transport protein CorA"/>
    <property type="match status" value="1"/>
</dbReference>
<dbReference type="GO" id="GO:0015099">
    <property type="term" value="F:nickel cation transmembrane transporter activity"/>
    <property type="evidence" value="ECO:0007669"/>
    <property type="project" value="TreeGrafter"/>
</dbReference>
<evidence type="ECO:0000256" key="3">
    <source>
        <dbReference type="ARBA" id="ARBA00019439"/>
    </source>
</evidence>
<keyword evidence="11 13" id="KW-0472">Membrane</keyword>
<evidence type="ECO:0000256" key="12">
    <source>
        <dbReference type="ARBA" id="ARBA00034269"/>
    </source>
</evidence>
<name>A0A0F3IQ10_9PROT</name>
<dbReference type="EMBL" id="LAJY01000480">
    <property type="protein sequence ID" value="KJV08702.1"/>
    <property type="molecule type" value="Genomic_DNA"/>
</dbReference>
<keyword evidence="8" id="KW-0460">Magnesium</keyword>
<keyword evidence="10" id="KW-0406">Ion transport</keyword>
<dbReference type="PATRIC" id="fig|552518.3.peg.3119"/>
<evidence type="ECO:0000256" key="6">
    <source>
        <dbReference type="ARBA" id="ARBA00022519"/>
    </source>
</evidence>
<dbReference type="InterPro" id="IPR045861">
    <property type="entry name" value="CorA_cytoplasmic_dom"/>
</dbReference>
<dbReference type="InterPro" id="IPR045863">
    <property type="entry name" value="CorA_TM1_TM2"/>
</dbReference>
<protein>
    <recommendedName>
        <fullName evidence="3">Magnesium transport protein CorA</fullName>
    </recommendedName>
</protein>
<comment type="caution">
    <text evidence="14">The sequence shown here is derived from an EMBL/GenBank/DDBJ whole genome shotgun (WGS) entry which is preliminary data.</text>
</comment>
<dbReference type="PANTHER" id="PTHR47685:SF1">
    <property type="entry name" value="MAGNESIUM TRANSPORT PROTEIN CORA"/>
    <property type="match status" value="1"/>
</dbReference>
<dbReference type="Gene3D" id="3.30.460.20">
    <property type="entry name" value="CorA soluble domain-like"/>
    <property type="match status" value="1"/>
</dbReference>
<evidence type="ECO:0000256" key="1">
    <source>
        <dbReference type="ARBA" id="ARBA00004429"/>
    </source>
</evidence>
<keyword evidence="6" id="KW-0997">Cell inner membrane</keyword>
<dbReference type="Pfam" id="PF01544">
    <property type="entry name" value="CorA"/>
    <property type="match status" value="1"/>
</dbReference>
<accession>A0A0F3IQ10</accession>
<evidence type="ECO:0000256" key="11">
    <source>
        <dbReference type="ARBA" id="ARBA00023136"/>
    </source>
</evidence>